<evidence type="ECO:0000259" key="2">
    <source>
        <dbReference type="Pfam" id="PF00248"/>
    </source>
</evidence>
<dbReference type="Pfam" id="PF00248">
    <property type="entry name" value="Aldo_ket_red"/>
    <property type="match status" value="1"/>
</dbReference>
<proteinExistence type="predicted"/>
<sequence length="97" mass="10509">MGMTGSYLDKDHQASDEENRAVIDRALELGVTFLDTADIYGPFTNEEQVGRAIEGKRDQYTIATKFGNVPTKAGGTVVDGSRKHVREAVEACSSGWA</sequence>
<dbReference type="EMBL" id="JALJOR010000011">
    <property type="protein sequence ID" value="KAK9809030.1"/>
    <property type="molecule type" value="Genomic_DNA"/>
</dbReference>
<reference evidence="3 4" key="1">
    <citation type="journal article" date="2024" name="Nat. Commun.">
        <title>Phylogenomics reveals the evolutionary origins of lichenization in chlorophyte algae.</title>
        <authorList>
            <person name="Puginier C."/>
            <person name="Libourel C."/>
            <person name="Otte J."/>
            <person name="Skaloud P."/>
            <person name="Haon M."/>
            <person name="Grisel S."/>
            <person name="Petersen M."/>
            <person name="Berrin J.G."/>
            <person name="Delaux P.M."/>
            <person name="Dal Grande F."/>
            <person name="Keller J."/>
        </authorList>
    </citation>
    <scope>NUCLEOTIDE SEQUENCE [LARGE SCALE GENOMIC DNA]</scope>
    <source>
        <strain evidence="3 4">SAG 2043</strain>
    </source>
</reference>
<evidence type="ECO:0000256" key="1">
    <source>
        <dbReference type="ARBA" id="ARBA00023002"/>
    </source>
</evidence>
<dbReference type="InterPro" id="IPR023210">
    <property type="entry name" value="NADP_OxRdtase_dom"/>
</dbReference>
<organism evidence="3 4">
    <name type="scientific">[Myrmecia] bisecta</name>
    <dbReference type="NCBI Taxonomy" id="41462"/>
    <lineage>
        <taxon>Eukaryota</taxon>
        <taxon>Viridiplantae</taxon>
        <taxon>Chlorophyta</taxon>
        <taxon>core chlorophytes</taxon>
        <taxon>Trebouxiophyceae</taxon>
        <taxon>Trebouxiales</taxon>
        <taxon>Trebouxiaceae</taxon>
        <taxon>Myrmecia</taxon>
    </lineage>
</organism>
<dbReference type="GO" id="GO:0005737">
    <property type="term" value="C:cytoplasm"/>
    <property type="evidence" value="ECO:0007669"/>
    <property type="project" value="TreeGrafter"/>
</dbReference>
<accession>A0AAW1PKQ7</accession>
<dbReference type="InterPro" id="IPR050791">
    <property type="entry name" value="Aldo-Keto_reductase"/>
</dbReference>
<evidence type="ECO:0000313" key="4">
    <source>
        <dbReference type="Proteomes" id="UP001489004"/>
    </source>
</evidence>
<dbReference type="PANTHER" id="PTHR43625">
    <property type="entry name" value="AFLATOXIN B1 ALDEHYDE REDUCTASE"/>
    <property type="match status" value="1"/>
</dbReference>
<dbReference type="InterPro" id="IPR036812">
    <property type="entry name" value="NAD(P)_OxRdtase_dom_sf"/>
</dbReference>
<dbReference type="SUPFAM" id="SSF51430">
    <property type="entry name" value="NAD(P)-linked oxidoreductase"/>
    <property type="match status" value="1"/>
</dbReference>
<dbReference type="PANTHER" id="PTHR43625:SF40">
    <property type="entry name" value="ALDO-KETO REDUCTASE YAKC [NADP(+)]"/>
    <property type="match status" value="1"/>
</dbReference>
<comment type="caution">
    <text evidence="3">The sequence shown here is derived from an EMBL/GenBank/DDBJ whole genome shotgun (WGS) entry which is preliminary data.</text>
</comment>
<dbReference type="Gene3D" id="3.20.20.100">
    <property type="entry name" value="NADP-dependent oxidoreductase domain"/>
    <property type="match status" value="1"/>
</dbReference>
<dbReference type="GO" id="GO:0016491">
    <property type="term" value="F:oxidoreductase activity"/>
    <property type="evidence" value="ECO:0007669"/>
    <property type="project" value="UniProtKB-KW"/>
</dbReference>
<dbReference type="AlphaFoldDB" id="A0AAW1PKQ7"/>
<name>A0AAW1PKQ7_9CHLO</name>
<feature type="domain" description="NADP-dependent oxidoreductase" evidence="2">
    <location>
        <begin position="9"/>
        <end position="91"/>
    </location>
</feature>
<gene>
    <name evidence="3" type="ORF">WJX72_008176</name>
</gene>
<keyword evidence="1" id="KW-0560">Oxidoreductase</keyword>
<evidence type="ECO:0000313" key="3">
    <source>
        <dbReference type="EMBL" id="KAK9809030.1"/>
    </source>
</evidence>
<protein>
    <recommendedName>
        <fullName evidence="2">NADP-dependent oxidoreductase domain-containing protein</fullName>
    </recommendedName>
</protein>
<keyword evidence="4" id="KW-1185">Reference proteome</keyword>
<dbReference type="Proteomes" id="UP001489004">
    <property type="component" value="Unassembled WGS sequence"/>
</dbReference>